<keyword evidence="4 9" id="KW-0227">DNA damage</keyword>
<dbReference type="SMART" id="SM00534">
    <property type="entry name" value="MUTSac"/>
    <property type="match status" value="1"/>
</dbReference>
<organism evidence="12 13">
    <name type="scientific">Candidatus Scalindua brodae</name>
    <dbReference type="NCBI Taxonomy" id="237368"/>
    <lineage>
        <taxon>Bacteria</taxon>
        <taxon>Pseudomonadati</taxon>
        <taxon>Planctomycetota</taxon>
        <taxon>Candidatus Brocadiia</taxon>
        <taxon>Candidatus Brocadiales</taxon>
        <taxon>Candidatus Scalinduaceae</taxon>
        <taxon>Candidatus Scalindua</taxon>
    </lineage>
</organism>
<evidence type="ECO:0000256" key="3">
    <source>
        <dbReference type="ARBA" id="ARBA00022741"/>
    </source>
</evidence>
<dbReference type="NCBIfam" id="NF003810">
    <property type="entry name" value="PRK05399.1"/>
    <property type="match status" value="1"/>
</dbReference>
<evidence type="ECO:0000313" key="12">
    <source>
        <dbReference type="EMBL" id="KHE93770.1"/>
    </source>
</evidence>
<dbReference type="GO" id="GO:0005524">
    <property type="term" value="F:ATP binding"/>
    <property type="evidence" value="ECO:0007669"/>
    <property type="project" value="UniProtKB-UniRule"/>
</dbReference>
<evidence type="ECO:0000256" key="6">
    <source>
        <dbReference type="ARBA" id="ARBA00023125"/>
    </source>
</evidence>
<dbReference type="Gene3D" id="1.10.1420.10">
    <property type="match status" value="2"/>
</dbReference>
<dbReference type="Gene3D" id="3.40.1170.10">
    <property type="entry name" value="DNA repair protein MutS, domain I"/>
    <property type="match status" value="1"/>
</dbReference>
<comment type="function">
    <text evidence="8 9">This protein is involved in the repair of mismatches in DNA. It is possible that it carries out the mismatch recognition step. This protein has a weak ATPase activity.</text>
</comment>
<dbReference type="PANTHER" id="PTHR11361">
    <property type="entry name" value="DNA MISMATCH REPAIR PROTEIN MUTS FAMILY MEMBER"/>
    <property type="match status" value="1"/>
</dbReference>
<protein>
    <recommendedName>
        <fullName evidence="2 9">DNA mismatch repair protein MutS</fullName>
    </recommendedName>
</protein>
<dbReference type="HAMAP" id="MF_00096">
    <property type="entry name" value="MutS"/>
    <property type="match status" value="1"/>
</dbReference>
<dbReference type="Pfam" id="PF00488">
    <property type="entry name" value="MutS_V"/>
    <property type="match status" value="1"/>
</dbReference>
<dbReference type="InterPro" id="IPR007860">
    <property type="entry name" value="DNA_mmatch_repair_MutS_con_dom"/>
</dbReference>
<dbReference type="GO" id="GO:0140664">
    <property type="term" value="F:ATP-dependent DNA damage sensor activity"/>
    <property type="evidence" value="ECO:0007669"/>
    <property type="project" value="InterPro"/>
</dbReference>
<dbReference type="Pfam" id="PF05190">
    <property type="entry name" value="MutS_IV"/>
    <property type="match status" value="1"/>
</dbReference>
<dbReference type="Proteomes" id="UP000030652">
    <property type="component" value="Unassembled WGS sequence"/>
</dbReference>
<proteinExistence type="inferred from homology"/>
<comment type="similarity">
    <text evidence="1 9 10">Belongs to the DNA mismatch repair MutS family.</text>
</comment>
<evidence type="ECO:0000256" key="1">
    <source>
        <dbReference type="ARBA" id="ARBA00006271"/>
    </source>
</evidence>
<dbReference type="PANTHER" id="PTHR11361:SF34">
    <property type="entry name" value="DNA MISMATCH REPAIR PROTEIN MSH1, MITOCHONDRIAL"/>
    <property type="match status" value="1"/>
</dbReference>
<dbReference type="Pfam" id="PF01624">
    <property type="entry name" value="MutS_I"/>
    <property type="match status" value="1"/>
</dbReference>
<dbReference type="SUPFAM" id="SSF52540">
    <property type="entry name" value="P-loop containing nucleoside triphosphate hydrolases"/>
    <property type="match status" value="1"/>
</dbReference>
<dbReference type="GO" id="GO:0030983">
    <property type="term" value="F:mismatched DNA binding"/>
    <property type="evidence" value="ECO:0007669"/>
    <property type="project" value="InterPro"/>
</dbReference>
<name>A0A0B0ESW8_9BACT</name>
<keyword evidence="6 9" id="KW-0238">DNA-binding</keyword>
<dbReference type="InterPro" id="IPR036187">
    <property type="entry name" value="DNA_mismatch_repair_MutS_sf"/>
</dbReference>
<accession>A0A0B0ESW8</accession>
<sequence>MPFSTPMMKQYMSIKRKNEDALLFFRMGDFYEMFHDDARIAAKILGITLTSRSKGEKAMPMAGIPYHAAGSYIPKLIKAGYKVAVCEQMQNGNEKNDSKAGAKGIVERDVVRIITPGTLTEDTMLDDKANNYLLSLFIHDDKAGLAWVDISTGEFMVQDVNKDNLFDELSRINPAECIIPENINFKEFDLSEKISADFNSMVTRRADWEFSRDTAYQKLIGHFCTSSLEGFGCEDIGPSLSAAGALLNYLNETQKTSLKHINKIEKFSSHNRLILDHSTQLSLELVKTSRTHQKEGSLLGVMDRTKTPMGGRLIKGWLVSPLSVSEDINIRQDGVEELYNNKTLCREICELLKDVYDIERISAKISFGRANARDLISLKQSLSLFPKLKSAISACNSSILKLCHETLDLLEEPKVLISTAIVPDPPHSVRDGGMIREGYDHDLDELKNISKNGKSWIAGFQAEETDRTGISSLKIGYNRVFGYYIEITNVYKDRIPETYIRKQTLKHAERYITPELKEYETKVLTADDRAKDLEYEYFQKIREEVATYTERLQKTADVIAHLDVLSTLANIAAENGYTRPEISDGLDLRIVDGRHPVLDKTLMAEKFVPNDIDINGTDKQIMVITGPNMAGKSTYIRQVALLVLMAQMGSFIPAKEATIGVVDRIFTRVGAMDELARGQSTFMVEMNEAANILNNATKRSLIILDEVGRGTSTFDGVSIAWALTEYIYEHVKARTLFATHYHELAELALLFPGIRNYNIAVREWEDEIIFLRKIIEGGTDKSYGIHVARLAGMPNEVIQRARVILANLEAGTLDVDGNPKFATIKSKEKNEPKQLVLFNPPQNVVIEELRNLDTSKITPLEALNKLHKLKEKLGE</sequence>
<dbReference type="InterPro" id="IPR000432">
    <property type="entry name" value="DNA_mismatch_repair_MutS_C"/>
</dbReference>
<evidence type="ECO:0000256" key="10">
    <source>
        <dbReference type="RuleBase" id="RU003756"/>
    </source>
</evidence>
<dbReference type="InterPro" id="IPR045076">
    <property type="entry name" value="MutS"/>
</dbReference>
<dbReference type="FunFam" id="3.40.50.300:FF:000870">
    <property type="entry name" value="MutS protein homolog 4"/>
    <property type="match status" value="1"/>
</dbReference>
<dbReference type="Gene3D" id="3.30.420.110">
    <property type="entry name" value="MutS, connector domain"/>
    <property type="match status" value="1"/>
</dbReference>
<dbReference type="InterPro" id="IPR007861">
    <property type="entry name" value="DNA_mismatch_repair_MutS_clamp"/>
</dbReference>
<evidence type="ECO:0000256" key="4">
    <source>
        <dbReference type="ARBA" id="ARBA00022763"/>
    </source>
</evidence>
<evidence type="ECO:0000256" key="2">
    <source>
        <dbReference type="ARBA" id="ARBA00021982"/>
    </source>
</evidence>
<dbReference type="Pfam" id="PF05192">
    <property type="entry name" value="MutS_III"/>
    <property type="match status" value="1"/>
</dbReference>
<dbReference type="CDD" id="cd03284">
    <property type="entry name" value="ABC_MutS1"/>
    <property type="match status" value="1"/>
</dbReference>
<dbReference type="PIRSF" id="PIRSF037677">
    <property type="entry name" value="DNA_mis_repair_Msh6"/>
    <property type="match status" value="1"/>
</dbReference>
<dbReference type="PATRIC" id="fig|237368.3.peg.548"/>
<gene>
    <name evidence="9" type="primary">mutS</name>
    <name evidence="12" type="ORF">SCABRO_00503</name>
</gene>
<evidence type="ECO:0000256" key="8">
    <source>
        <dbReference type="ARBA" id="ARBA00024647"/>
    </source>
</evidence>
<dbReference type="GO" id="GO:0003684">
    <property type="term" value="F:damaged DNA binding"/>
    <property type="evidence" value="ECO:0007669"/>
    <property type="project" value="UniProtKB-UniRule"/>
</dbReference>
<dbReference type="Pfam" id="PF05188">
    <property type="entry name" value="MutS_II"/>
    <property type="match status" value="1"/>
</dbReference>
<dbReference type="GO" id="GO:0006298">
    <property type="term" value="P:mismatch repair"/>
    <property type="evidence" value="ECO:0007669"/>
    <property type="project" value="UniProtKB-UniRule"/>
</dbReference>
<keyword evidence="5 9" id="KW-0067">ATP-binding</keyword>
<dbReference type="PROSITE" id="PS00486">
    <property type="entry name" value="DNA_MISMATCH_REPAIR_2"/>
    <property type="match status" value="1"/>
</dbReference>
<dbReference type="FunFam" id="1.10.1420.10:FF:000001">
    <property type="entry name" value="DNA mismatch repair protein MutS"/>
    <property type="match status" value="1"/>
</dbReference>
<evidence type="ECO:0000256" key="9">
    <source>
        <dbReference type="HAMAP-Rule" id="MF_00096"/>
    </source>
</evidence>
<dbReference type="InterPro" id="IPR005748">
    <property type="entry name" value="DNA_mismatch_repair_MutS"/>
</dbReference>
<reference evidence="12 13" key="1">
    <citation type="submission" date="2014-10" db="EMBL/GenBank/DDBJ databases">
        <title>Draft genome of anammox bacterium scalindua brodae, obtained using differential coverage binning of sequence data from two enrichment reactors.</title>
        <authorList>
            <person name="Speth D.R."/>
            <person name="Russ L."/>
            <person name="Kartal B."/>
            <person name="Op den Camp H.J."/>
            <person name="Dutilh B.E."/>
            <person name="Jetten M.S."/>
        </authorList>
    </citation>
    <scope>NUCLEOTIDE SEQUENCE [LARGE SCALE GENOMIC DNA]</scope>
    <source>
        <strain evidence="12">RU1</strain>
    </source>
</reference>
<evidence type="ECO:0000256" key="7">
    <source>
        <dbReference type="ARBA" id="ARBA00023204"/>
    </source>
</evidence>
<dbReference type="NCBIfam" id="TIGR01070">
    <property type="entry name" value="mutS1"/>
    <property type="match status" value="1"/>
</dbReference>
<keyword evidence="7 9" id="KW-0234">DNA repair</keyword>
<dbReference type="InterPro" id="IPR036678">
    <property type="entry name" value="MutS_con_dom_sf"/>
</dbReference>
<dbReference type="GO" id="GO:0005829">
    <property type="term" value="C:cytosol"/>
    <property type="evidence" value="ECO:0007669"/>
    <property type="project" value="TreeGrafter"/>
</dbReference>
<dbReference type="EMBL" id="JRYO01000037">
    <property type="protein sequence ID" value="KHE93770.1"/>
    <property type="molecule type" value="Genomic_DNA"/>
</dbReference>
<dbReference type="AlphaFoldDB" id="A0A0B0ESW8"/>
<dbReference type="InterPro" id="IPR007695">
    <property type="entry name" value="DNA_mismatch_repair_MutS-lik_N"/>
</dbReference>
<dbReference type="SUPFAM" id="SSF53150">
    <property type="entry name" value="DNA repair protein MutS, domain II"/>
    <property type="match status" value="1"/>
</dbReference>
<dbReference type="InterPro" id="IPR027417">
    <property type="entry name" value="P-loop_NTPase"/>
</dbReference>
<feature type="domain" description="DNA mismatch repair proteins mutS family" evidence="11">
    <location>
        <begin position="700"/>
        <end position="716"/>
    </location>
</feature>
<dbReference type="InterPro" id="IPR017261">
    <property type="entry name" value="DNA_mismatch_repair_MutS/MSH"/>
</dbReference>
<evidence type="ECO:0000313" key="13">
    <source>
        <dbReference type="Proteomes" id="UP000030652"/>
    </source>
</evidence>
<evidence type="ECO:0000256" key="5">
    <source>
        <dbReference type="ARBA" id="ARBA00022840"/>
    </source>
</evidence>
<dbReference type="FunFam" id="3.40.1170.10:FF:000001">
    <property type="entry name" value="DNA mismatch repair protein MutS"/>
    <property type="match status" value="1"/>
</dbReference>
<dbReference type="eggNOG" id="COG0249">
    <property type="taxonomic scope" value="Bacteria"/>
</dbReference>
<feature type="binding site" evidence="9">
    <location>
        <begin position="626"/>
        <end position="633"/>
    </location>
    <ligand>
        <name>ATP</name>
        <dbReference type="ChEBI" id="CHEBI:30616"/>
    </ligand>
</feature>
<dbReference type="InterPro" id="IPR007696">
    <property type="entry name" value="DNA_mismatch_repair_MutS_core"/>
</dbReference>
<dbReference type="InterPro" id="IPR016151">
    <property type="entry name" value="DNA_mismatch_repair_MutS_N"/>
</dbReference>
<dbReference type="SUPFAM" id="SSF48334">
    <property type="entry name" value="DNA repair protein MutS, domain III"/>
    <property type="match status" value="1"/>
</dbReference>
<dbReference type="SMART" id="SM00533">
    <property type="entry name" value="MUTSd"/>
    <property type="match status" value="1"/>
</dbReference>
<comment type="caution">
    <text evidence="12">The sequence shown here is derived from an EMBL/GenBank/DDBJ whole genome shotgun (WGS) entry which is preliminary data.</text>
</comment>
<dbReference type="SUPFAM" id="SSF55271">
    <property type="entry name" value="DNA repair protein MutS, domain I"/>
    <property type="match status" value="1"/>
</dbReference>
<keyword evidence="3 9" id="KW-0547">Nucleotide-binding</keyword>
<dbReference type="Gene3D" id="3.40.50.300">
    <property type="entry name" value="P-loop containing nucleotide triphosphate hydrolases"/>
    <property type="match status" value="1"/>
</dbReference>
<evidence type="ECO:0000259" key="11">
    <source>
        <dbReference type="PROSITE" id="PS00486"/>
    </source>
</evidence>